<dbReference type="EMBL" id="ML170168">
    <property type="protein sequence ID" value="TDL24093.1"/>
    <property type="molecule type" value="Genomic_DNA"/>
</dbReference>
<evidence type="ECO:0000256" key="9">
    <source>
        <dbReference type="ARBA" id="ARBA00023015"/>
    </source>
</evidence>
<protein>
    <submittedName>
        <fullName evidence="17">SIR2-domain-containing protein</fullName>
    </submittedName>
</protein>
<evidence type="ECO:0000313" key="17">
    <source>
        <dbReference type="EMBL" id="TDL24093.1"/>
    </source>
</evidence>
<evidence type="ECO:0000259" key="16">
    <source>
        <dbReference type="PROSITE" id="PS50305"/>
    </source>
</evidence>
<keyword evidence="12" id="KW-0804">Transcription</keyword>
<evidence type="ECO:0000256" key="15">
    <source>
        <dbReference type="SAM" id="MobiDB-lite"/>
    </source>
</evidence>
<dbReference type="GO" id="GO:0046970">
    <property type="term" value="F:histone H4K16 deacetylase activity, NAD-dependent"/>
    <property type="evidence" value="ECO:0007669"/>
    <property type="project" value="TreeGrafter"/>
</dbReference>
<evidence type="ECO:0000256" key="2">
    <source>
        <dbReference type="ARBA" id="ARBA00004123"/>
    </source>
</evidence>
<feature type="region of interest" description="Disordered" evidence="15">
    <location>
        <begin position="1"/>
        <end position="61"/>
    </location>
</feature>
<dbReference type="Pfam" id="PF02146">
    <property type="entry name" value="SIR2"/>
    <property type="match status" value="1"/>
</dbReference>
<evidence type="ECO:0000256" key="13">
    <source>
        <dbReference type="ARBA" id="ARBA00023242"/>
    </source>
</evidence>
<feature type="compositionally biased region" description="Basic and acidic residues" evidence="15">
    <location>
        <begin position="485"/>
        <end position="507"/>
    </location>
</feature>
<dbReference type="PANTHER" id="PTHR11085:SF9">
    <property type="entry name" value="NAD-DEPENDENT PROTEIN DEACETYLASE SIRTUIN-1"/>
    <property type="match status" value="1"/>
</dbReference>
<dbReference type="Gene3D" id="3.40.50.1220">
    <property type="entry name" value="TPP-binding domain"/>
    <property type="match status" value="1"/>
</dbReference>
<evidence type="ECO:0000256" key="8">
    <source>
        <dbReference type="ARBA" id="ARBA00022833"/>
    </source>
</evidence>
<dbReference type="Pfam" id="PF04574">
    <property type="entry name" value="DUF592"/>
    <property type="match status" value="1"/>
</dbReference>
<evidence type="ECO:0000256" key="4">
    <source>
        <dbReference type="ARBA" id="ARBA00006924"/>
    </source>
</evidence>
<gene>
    <name evidence="17" type="ORF">BD410DRAFT_786788</name>
</gene>
<feature type="compositionally biased region" description="Polar residues" evidence="15">
    <location>
        <begin position="1"/>
        <end position="17"/>
    </location>
</feature>
<dbReference type="InterPro" id="IPR026591">
    <property type="entry name" value="Sirtuin_cat_small_dom_sf"/>
</dbReference>
<feature type="binding site" evidence="14">
    <location>
        <position position="307"/>
    </location>
    <ligand>
        <name>Zn(2+)</name>
        <dbReference type="ChEBI" id="CHEBI:29105"/>
    </ligand>
</feature>
<keyword evidence="5" id="KW-0678">Repressor</keyword>
<dbReference type="VEuPathDB" id="FungiDB:BD410DRAFT_786788"/>
<keyword evidence="10" id="KW-0520">NAD</keyword>
<feature type="region of interest" description="Disordered" evidence="15">
    <location>
        <begin position="485"/>
        <end position="513"/>
    </location>
</feature>
<feature type="region of interest" description="Disordered" evidence="15">
    <location>
        <begin position="317"/>
        <end position="358"/>
    </location>
</feature>
<dbReference type="InterPro" id="IPR026590">
    <property type="entry name" value="Ssirtuin_cat_dom"/>
</dbReference>
<dbReference type="OrthoDB" id="420264at2759"/>
<dbReference type="AlphaFoldDB" id="A0A4Y7Q8V4"/>
<evidence type="ECO:0000256" key="1">
    <source>
        <dbReference type="ARBA" id="ARBA00001947"/>
    </source>
</evidence>
<dbReference type="InterPro" id="IPR050134">
    <property type="entry name" value="NAD-dep_sirtuin_deacylases"/>
</dbReference>
<accession>A0A4Y7Q8V4</accession>
<dbReference type="PANTHER" id="PTHR11085">
    <property type="entry name" value="NAD-DEPENDENT PROTEIN DEACYLASE SIRTUIN-5, MITOCHONDRIAL-RELATED"/>
    <property type="match status" value="1"/>
</dbReference>
<feature type="domain" description="Deacetylase sirtuin-type" evidence="16">
    <location>
        <begin position="147"/>
        <end position="440"/>
    </location>
</feature>
<keyword evidence="13" id="KW-0539">Nucleus</keyword>
<evidence type="ECO:0000256" key="10">
    <source>
        <dbReference type="ARBA" id="ARBA00023027"/>
    </source>
</evidence>
<dbReference type="InterPro" id="IPR003000">
    <property type="entry name" value="Sirtuin"/>
</dbReference>
<evidence type="ECO:0000313" key="18">
    <source>
        <dbReference type="Proteomes" id="UP000294933"/>
    </source>
</evidence>
<dbReference type="Proteomes" id="UP000294933">
    <property type="component" value="Unassembled WGS sequence"/>
</dbReference>
<feature type="binding site" evidence="14">
    <location>
        <position position="310"/>
    </location>
    <ligand>
        <name>Zn(2+)</name>
        <dbReference type="ChEBI" id="CHEBI:29105"/>
    </ligand>
</feature>
<dbReference type="GO" id="GO:0070403">
    <property type="term" value="F:NAD+ binding"/>
    <property type="evidence" value="ECO:0007669"/>
    <property type="project" value="InterPro"/>
</dbReference>
<keyword evidence="6" id="KW-0808">Transferase</keyword>
<evidence type="ECO:0000256" key="12">
    <source>
        <dbReference type="ARBA" id="ARBA00023163"/>
    </source>
</evidence>
<feature type="compositionally biased region" description="Basic residues" evidence="15">
    <location>
        <begin position="321"/>
        <end position="333"/>
    </location>
</feature>
<keyword evidence="9" id="KW-0805">Transcription regulation</keyword>
<dbReference type="GO" id="GO:0005634">
    <property type="term" value="C:nucleus"/>
    <property type="evidence" value="ECO:0007669"/>
    <property type="project" value="UniProtKB-SubCell"/>
</dbReference>
<keyword evidence="7 14" id="KW-0479">Metal-binding</keyword>
<evidence type="ECO:0000256" key="6">
    <source>
        <dbReference type="ARBA" id="ARBA00022679"/>
    </source>
</evidence>
<comment type="similarity">
    <text evidence="4">Belongs to the sirtuin family. Class I subfamily.</text>
</comment>
<dbReference type="GO" id="GO:0046872">
    <property type="term" value="F:metal ion binding"/>
    <property type="evidence" value="ECO:0007669"/>
    <property type="project" value="UniProtKB-KW"/>
</dbReference>
<dbReference type="GO" id="GO:0005739">
    <property type="term" value="C:mitochondrion"/>
    <property type="evidence" value="ECO:0007669"/>
    <property type="project" value="UniProtKB-SubCell"/>
</dbReference>
<reference evidence="17 18" key="1">
    <citation type="submission" date="2018-06" db="EMBL/GenBank/DDBJ databases">
        <title>A transcriptomic atlas of mushroom development highlights an independent origin of complex multicellularity.</title>
        <authorList>
            <consortium name="DOE Joint Genome Institute"/>
            <person name="Krizsan K."/>
            <person name="Almasi E."/>
            <person name="Merenyi Z."/>
            <person name="Sahu N."/>
            <person name="Viragh M."/>
            <person name="Koszo T."/>
            <person name="Mondo S."/>
            <person name="Kiss B."/>
            <person name="Balint B."/>
            <person name="Kues U."/>
            <person name="Barry K."/>
            <person name="Hegedus J.C."/>
            <person name="Henrissat B."/>
            <person name="Johnson J."/>
            <person name="Lipzen A."/>
            <person name="Ohm R."/>
            <person name="Nagy I."/>
            <person name="Pangilinan J."/>
            <person name="Yan J."/>
            <person name="Xiong Y."/>
            <person name="Grigoriev I.V."/>
            <person name="Hibbett D.S."/>
            <person name="Nagy L.G."/>
        </authorList>
    </citation>
    <scope>NUCLEOTIDE SEQUENCE [LARGE SCALE GENOMIC DNA]</scope>
    <source>
        <strain evidence="17 18">SZMC22713</strain>
    </source>
</reference>
<feature type="binding site" evidence="14">
    <location>
        <position position="283"/>
    </location>
    <ligand>
        <name>Zn(2+)</name>
        <dbReference type="ChEBI" id="CHEBI:29105"/>
    </ligand>
</feature>
<feature type="binding site" evidence="14">
    <location>
        <position position="286"/>
    </location>
    <ligand>
        <name>Zn(2+)</name>
        <dbReference type="ChEBI" id="CHEBI:29105"/>
    </ligand>
</feature>
<keyword evidence="18" id="KW-1185">Reference proteome</keyword>
<dbReference type="STRING" id="50990.A0A4Y7Q8V4"/>
<dbReference type="InterPro" id="IPR029035">
    <property type="entry name" value="DHS-like_NAD/FAD-binding_dom"/>
</dbReference>
<dbReference type="PROSITE" id="PS50305">
    <property type="entry name" value="SIRTUIN"/>
    <property type="match status" value="1"/>
</dbReference>
<dbReference type="Gene3D" id="3.30.1600.10">
    <property type="entry name" value="SIR2/SIRT2 'Small Domain"/>
    <property type="match status" value="1"/>
</dbReference>
<organism evidence="17 18">
    <name type="scientific">Rickenella mellea</name>
    <dbReference type="NCBI Taxonomy" id="50990"/>
    <lineage>
        <taxon>Eukaryota</taxon>
        <taxon>Fungi</taxon>
        <taxon>Dikarya</taxon>
        <taxon>Basidiomycota</taxon>
        <taxon>Agaricomycotina</taxon>
        <taxon>Agaricomycetes</taxon>
        <taxon>Hymenochaetales</taxon>
        <taxon>Rickenellaceae</taxon>
        <taxon>Rickenella</taxon>
    </lineage>
</organism>
<keyword evidence="8 14" id="KW-0862">Zinc</keyword>
<evidence type="ECO:0000256" key="3">
    <source>
        <dbReference type="ARBA" id="ARBA00004173"/>
    </source>
</evidence>
<keyword evidence="11" id="KW-0496">Mitochondrion</keyword>
<sequence length="513" mass="57782">MSSIQLATQNGSVQTSLVGEEPSIDDSGKFDLSVDVDSDLEELLDDDSSESGGEGNDPDSIEDENAIFEKAESAWTVEEVDQMMTFLKERGMVEWMKEYLVKRNEPVQKLLWAFGVLLKRDLRQQDDMALLPLLKVALVRVLRSRQRLPQYGTIDDALQLLRNSKRIIVLTGAGISVSCGIPDFRSRDGLYAMLQERGEYELDDPQQMFDIHYFRQNPSVFYSFAHRIYPSNFRPSRCHEFIKGLETKGKLLRNYTQNIDTLETKAGIQRILQCHGSFATATCINCRHKVVGTKIEDDILNQRIPLCTTCNVMPPPVPSKKLSKKKTKKRKRTNGWNSDQSDESEPDSPPPQGIMKPDITFFGEKLTDDFDRLLFEDRESADLLLVIGTSLKVAPVSEILTHLPHSVPQIVINKTPIKHINPDILLLGDADGIVEYLEGKLNWCETAQNQGSSDLHIHEPQRAGTSHVWLFNGEEGGTYVEKMKAATSEDGRRDSPRAGPAKVDHVMKKARLA</sequence>
<evidence type="ECO:0000256" key="7">
    <source>
        <dbReference type="ARBA" id="ARBA00022723"/>
    </source>
</evidence>
<comment type="cofactor">
    <cofactor evidence="1">
        <name>Zn(2+)</name>
        <dbReference type="ChEBI" id="CHEBI:29105"/>
    </cofactor>
</comment>
<evidence type="ECO:0000256" key="5">
    <source>
        <dbReference type="ARBA" id="ARBA00022491"/>
    </source>
</evidence>
<name>A0A4Y7Q8V4_9AGAM</name>
<evidence type="ECO:0000256" key="11">
    <source>
        <dbReference type="ARBA" id="ARBA00023128"/>
    </source>
</evidence>
<evidence type="ECO:0000256" key="14">
    <source>
        <dbReference type="PROSITE-ProRule" id="PRU00236"/>
    </source>
</evidence>
<proteinExistence type="inferred from homology"/>
<dbReference type="InterPro" id="IPR007654">
    <property type="entry name" value="NAD-dep_histone_deAcase_SIR2_N"/>
</dbReference>
<comment type="subcellular location">
    <subcellularLocation>
        <location evidence="3">Mitochondrion</location>
    </subcellularLocation>
    <subcellularLocation>
        <location evidence="2">Nucleus</location>
    </subcellularLocation>
</comment>
<feature type="active site" description="Proton acceptor" evidence="14">
    <location>
        <position position="275"/>
    </location>
</feature>
<feature type="compositionally biased region" description="Acidic residues" evidence="15">
    <location>
        <begin position="34"/>
        <end position="49"/>
    </location>
</feature>
<dbReference type="SUPFAM" id="SSF52467">
    <property type="entry name" value="DHS-like NAD/FAD-binding domain"/>
    <property type="match status" value="1"/>
</dbReference>